<comment type="caution">
    <text evidence="2">The sequence shown here is derived from an EMBL/GenBank/DDBJ whole genome shotgun (WGS) entry which is preliminary data.</text>
</comment>
<keyword evidence="1" id="KW-0812">Transmembrane</keyword>
<accession>A0A3P3VUX5</accession>
<reference evidence="2 3" key="2">
    <citation type="submission" date="2018-12" db="EMBL/GenBank/DDBJ databases">
        <title>Simiduia agarivorans gen. nov., sp. nov., a marine, agarolytic bacterium isolated from shallow coastal water from Keelung, Taiwan.</title>
        <authorList>
            <person name="Shieh W.Y."/>
        </authorList>
    </citation>
    <scope>NUCLEOTIDE SEQUENCE [LARGE SCALE GENOMIC DNA]</scope>
    <source>
        <strain evidence="2 3">GTF-13</strain>
    </source>
</reference>
<dbReference type="Proteomes" id="UP000280792">
    <property type="component" value="Unassembled WGS sequence"/>
</dbReference>
<evidence type="ECO:0000313" key="2">
    <source>
        <dbReference type="EMBL" id="RRJ84553.1"/>
    </source>
</evidence>
<protein>
    <submittedName>
        <fullName evidence="2">Uncharacterized protein</fullName>
    </submittedName>
</protein>
<reference evidence="2 3" key="1">
    <citation type="submission" date="2018-08" db="EMBL/GenBank/DDBJ databases">
        <authorList>
            <person name="Khan S.A."/>
        </authorList>
    </citation>
    <scope>NUCLEOTIDE SEQUENCE [LARGE SCALE GENOMIC DNA]</scope>
    <source>
        <strain evidence="2 3">GTF-13</strain>
    </source>
</reference>
<dbReference type="RefSeq" id="WP_125014984.1">
    <property type="nucleotide sequence ID" value="NZ_QWEZ01000001.1"/>
</dbReference>
<keyword evidence="3" id="KW-1185">Reference proteome</keyword>
<feature type="transmembrane region" description="Helical" evidence="1">
    <location>
        <begin position="15"/>
        <end position="35"/>
    </location>
</feature>
<dbReference type="AlphaFoldDB" id="A0A3P3VUX5"/>
<organism evidence="2 3">
    <name type="scientific">Aestuariirhabdus litorea</name>
    <dbReference type="NCBI Taxonomy" id="2528527"/>
    <lineage>
        <taxon>Bacteria</taxon>
        <taxon>Pseudomonadati</taxon>
        <taxon>Pseudomonadota</taxon>
        <taxon>Gammaproteobacteria</taxon>
        <taxon>Oceanospirillales</taxon>
        <taxon>Aestuariirhabdaceae</taxon>
        <taxon>Aestuariirhabdus</taxon>
    </lineage>
</organism>
<evidence type="ECO:0000256" key="1">
    <source>
        <dbReference type="SAM" id="Phobius"/>
    </source>
</evidence>
<keyword evidence="1" id="KW-0472">Membrane</keyword>
<evidence type="ECO:0000313" key="3">
    <source>
        <dbReference type="Proteomes" id="UP000280792"/>
    </source>
</evidence>
<proteinExistence type="predicted"/>
<dbReference type="EMBL" id="QWEZ01000001">
    <property type="protein sequence ID" value="RRJ84553.1"/>
    <property type="molecule type" value="Genomic_DNA"/>
</dbReference>
<sequence length="186" mass="20552">MESTRNTDYSSGFSGLLRLASWSVFSLNLLIFYPVQGFAQTFDFSLPAEPGPLPGEDTPGLQSQPLLHNSGLVVHPDFRFRNEQEETTVDAVGKGLYKLATDPARVMRSATFGAVSAGLEAVGMYDLLGDSIKLFKQATRYRFGTCSQATLRQKFQLESCLDNKAAVTLESNYQFNSLEVGLKWSF</sequence>
<name>A0A3P3VUX5_9GAMM</name>
<keyword evidence="1" id="KW-1133">Transmembrane helix</keyword>
<gene>
    <name evidence="2" type="ORF">D0544_05470</name>
</gene>